<dbReference type="CDD" id="cd06142">
    <property type="entry name" value="RNaseD_exo"/>
    <property type="match status" value="1"/>
</dbReference>
<dbReference type="AlphaFoldDB" id="A0A8J7P771"/>
<dbReference type="InterPro" id="IPR051086">
    <property type="entry name" value="RNase_D-like"/>
</dbReference>
<dbReference type="GO" id="GO:0006139">
    <property type="term" value="P:nucleobase-containing compound metabolic process"/>
    <property type="evidence" value="ECO:0007669"/>
    <property type="project" value="InterPro"/>
</dbReference>
<dbReference type="Proteomes" id="UP000664277">
    <property type="component" value="Unassembled WGS sequence"/>
</dbReference>
<gene>
    <name evidence="2" type="ORF">J0M35_03335</name>
</gene>
<comment type="caution">
    <text evidence="2">The sequence shown here is derived from an EMBL/GenBank/DDBJ whole genome shotgun (WGS) entry which is preliminary data.</text>
</comment>
<dbReference type="EMBL" id="JAFLCK010000003">
    <property type="protein sequence ID" value="MBN8659371.1"/>
    <property type="molecule type" value="Genomic_DNA"/>
</dbReference>
<evidence type="ECO:0000313" key="2">
    <source>
        <dbReference type="EMBL" id="MBN8659371.1"/>
    </source>
</evidence>
<dbReference type="InterPro" id="IPR036397">
    <property type="entry name" value="RNaseH_sf"/>
</dbReference>
<proteinExistence type="predicted"/>
<dbReference type="SMART" id="SM00474">
    <property type="entry name" value="35EXOc"/>
    <property type="match status" value="1"/>
</dbReference>
<dbReference type="Pfam" id="PF01612">
    <property type="entry name" value="DNA_pol_A_exo1"/>
    <property type="match status" value="1"/>
</dbReference>
<dbReference type="PANTHER" id="PTHR47649:SF1">
    <property type="entry name" value="RIBONUCLEASE D"/>
    <property type="match status" value="1"/>
</dbReference>
<dbReference type="GO" id="GO:0003676">
    <property type="term" value="F:nucleic acid binding"/>
    <property type="evidence" value="ECO:0007669"/>
    <property type="project" value="InterPro"/>
</dbReference>
<reference evidence="2" key="1">
    <citation type="submission" date="2021-02" db="EMBL/GenBank/DDBJ databases">
        <title>Genome-Resolved Metagenomics of a Microbial Community Performing Photosynthetic Biological Nutrient Removal.</title>
        <authorList>
            <person name="Mcdaniel E.A."/>
        </authorList>
    </citation>
    <scope>NUCLEOTIDE SEQUENCE</scope>
    <source>
        <strain evidence="2">UWPOB_OBS1</strain>
    </source>
</reference>
<dbReference type="InterPro" id="IPR012337">
    <property type="entry name" value="RNaseH-like_sf"/>
</dbReference>
<dbReference type="SUPFAM" id="SSF53098">
    <property type="entry name" value="Ribonuclease H-like"/>
    <property type="match status" value="1"/>
</dbReference>
<dbReference type="Gene3D" id="3.30.420.10">
    <property type="entry name" value="Ribonuclease H-like superfamily/Ribonuclease H"/>
    <property type="match status" value="1"/>
</dbReference>
<organism evidence="2 3">
    <name type="scientific">Candidatus Obscuribacter phosphatis</name>
    <dbReference type="NCBI Taxonomy" id="1906157"/>
    <lineage>
        <taxon>Bacteria</taxon>
        <taxon>Bacillati</taxon>
        <taxon>Candidatus Melainabacteria</taxon>
        <taxon>Candidatus Obscuribacterales</taxon>
        <taxon>Candidatus Obscuribacteraceae</taxon>
        <taxon>Candidatus Obscuribacter</taxon>
    </lineage>
</organism>
<feature type="domain" description="3'-5' exonuclease" evidence="1">
    <location>
        <begin position="10"/>
        <end position="186"/>
    </location>
</feature>
<protein>
    <submittedName>
        <fullName evidence="2">Ribonuclease H-like domain-containing protein</fullName>
    </submittedName>
</protein>
<dbReference type="GO" id="GO:0008408">
    <property type="term" value="F:3'-5' exonuclease activity"/>
    <property type="evidence" value="ECO:0007669"/>
    <property type="project" value="InterPro"/>
</dbReference>
<dbReference type="PANTHER" id="PTHR47649">
    <property type="entry name" value="RIBONUCLEASE D"/>
    <property type="match status" value="1"/>
</dbReference>
<name>A0A8J7P771_9BACT</name>
<sequence>MKTDLLVKHRKPELFEGDLPDDRLRHYLTKKVIAIDTETRGLILRRDRLCLVQICDDEGVVSFVRYKDKSMFDPSLPSNVKTLCHAENVIKLFHYARFDVSVLKYYLGIDVNPIFCTKIASKLVRTYTDKHSLKELTRELLAIELDKSDQTSDWAQPHLTESQLEYAANDVRMLLPIYKIIVELLEREERTDVHAKLCQALPTICELDRLGYRDIFEH</sequence>
<accession>A0A8J7P771</accession>
<dbReference type="InterPro" id="IPR002562">
    <property type="entry name" value="3'-5'_exonuclease_dom"/>
</dbReference>
<evidence type="ECO:0000313" key="3">
    <source>
        <dbReference type="Proteomes" id="UP000664277"/>
    </source>
</evidence>
<evidence type="ECO:0000259" key="1">
    <source>
        <dbReference type="SMART" id="SM00474"/>
    </source>
</evidence>